<evidence type="ECO:0000313" key="1">
    <source>
        <dbReference type="EMBL" id="GAA49882.1"/>
    </source>
</evidence>
<reference key="2">
    <citation type="submission" date="2011-10" db="EMBL/GenBank/DDBJ databases">
        <title>The genome and transcriptome sequence of Clonorchis sinensis provide insights into the carcinogenic liver fluke.</title>
        <authorList>
            <person name="Wang X."/>
            <person name="Huang Y."/>
            <person name="Chen W."/>
            <person name="Liu H."/>
            <person name="Guo L."/>
            <person name="Chen Y."/>
            <person name="Luo F."/>
            <person name="Zhou W."/>
            <person name="Sun J."/>
            <person name="Mao Q."/>
            <person name="Liang P."/>
            <person name="Zhou C."/>
            <person name="Tian Y."/>
            <person name="Men J."/>
            <person name="Lv X."/>
            <person name="Huang L."/>
            <person name="Zhou J."/>
            <person name="Hu Y."/>
            <person name="Li R."/>
            <person name="Zhang F."/>
            <person name="Lei H."/>
            <person name="Li X."/>
            <person name="Hu X."/>
            <person name="Liang C."/>
            <person name="Xu J."/>
            <person name="Wu Z."/>
            <person name="Yu X."/>
        </authorList>
    </citation>
    <scope>NUCLEOTIDE SEQUENCE</scope>
    <source>
        <strain>Henan</strain>
    </source>
</reference>
<reference evidence="1" key="1">
    <citation type="journal article" date="2011" name="Genome Biol.">
        <title>The draft genome of the carcinogenic human liver fluke Clonorchis sinensis.</title>
        <authorList>
            <person name="Wang X."/>
            <person name="Chen W."/>
            <person name="Huang Y."/>
            <person name="Sun J."/>
            <person name="Men J."/>
            <person name="Liu H."/>
            <person name="Luo F."/>
            <person name="Guo L."/>
            <person name="Lv X."/>
            <person name="Deng C."/>
            <person name="Zhou C."/>
            <person name="Fan Y."/>
            <person name="Li X."/>
            <person name="Huang L."/>
            <person name="Hu Y."/>
            <person name="Liang C."/>
            <person name="Hu X."/>
            <person name="Xu J."/>
            <person name="Yu X."/>
        </authorList>
    </citation>
    <scope>NUCLEOTIDE SEQUENCE [LARGE SCALE GENOMIC DNA]</scope>
    <source>
        <strain evidence="1">Henan</strain>
    </source>
</reference>
<protein>
    <submittedName>
        <fullName evidence="1">Uncharacterized protein</fullName>
    </submittedName>
</protein>
<dbReference type="EMBL" id="DF142993">
    <property type="protein sequence ID" value="GAA49882.1"/>
    <property type="molecule type" value="Genomic_DNA"/>
</dbReference>
<name>G7YA98_CLOSI</name>
<dbReference type="AlphaFoldDB" id="G7YA98"/>
<evidence type="ECO:0000313" key="2">
    <source>
        <dbReference type="Proteomes" id="UP000008909"/>
    </source>
</evidence>
<gene>
    <name evidence="1" type="ORF">CLF_103733</name>
</gene>
<dbReference type="Proteomes" id="UP000008909">
    <property type="component" value="Unassembled WGS sequence"/>
</dbReference>
<keyword evidence="2" id="KW-1185">Reference proteome</keyword>
<organism evidence="1 2">
    <name type="scientific">Clonorchis sinensis</name>
    <name type="common">Chinese liver fluke</name>
    <dbReference type="NCBI Taxonomy" id="79923"/>
    <lineage>
        <taxon>Eukaryota</taxon>
        <taxon>Metazoa</taxon>
        <taxon>Spiralia</taxon>
        <taxon>Lophotrochozoa</taxon>
        <taxon>Platyhelminthes</taxon>
        <taxon>Trematoda</taxon>
        <taxon>Digenea</taxon>
        <taxon>Opisthorchiida</taxon>
        <taxon>Opisthorchiata</taxon>
        <taxon>Opisthorchiidae</taxon>
        <taxon>Clonorchis</taxon>
    </lineage>
</organism>
<accession>G7YA98</accession>
<sequence>MNQGDENHRSHTKSMWWFEDIVKAVRSEYRVEYHAINTYTIRTYSISCLNISLMLTVEGLLVFGTCNGLFFCRYPRTKCFQGYIKRLARQHSNYAYSSSTIYGDVRFFCLSDGISDQYGAFYDRASETRPAEPFECNMADCHIDTKRDVACQLSGLDTHKSAGPDSRHPSVPKGLSEEIAQSLAIALRNNSPFLGDSAVTNIVQIKRTYWFSCHGDGHTLSYCGNLGCRYGDVKKPKYISLRTSAMPGLEDLVGCYPLHLAGDVQPQDPKRTLRFHIGFAPPCFLDQPEMNPAAQRTAHPSPLTLKCDVRYGAVQKLKHVRPMMARHCHTQFDSTPATIPFLLSTVPSPTRSINCKYDELPNRPQLTPRHIHSNLLNCWLKFNHLCVTVLPTKSNNFLYSSRSGSCVATISLFQRNYYARLHNSDTNFLNSRRSSEPLAMGEAPVSLEGWRYTKAPGCDAAERPSLRDASATTRCFHPSRMLPDM</sequence>
<proteinExistence type="predicted"/>